<keyword evidence="2" id="KW-1185">Reference proteome</keyword>
<name>A0A1I1XW13_9BACL</name>
<accession>A0A1I1XW13</accession>
<protein>
    <submittedName>
        <fullName evidence="1">Uncharacterized protein</fullName>
    </submittedName>
</protein>
<dbReference type="EMBL" id="FONN01000001">
    <property type="protein sequence ID" value="SFE11494.1"/>
    <property type="molecule type" value="Genomic_DNA"/>
</dbReference>
<proteinExistence type="predicted"/>
<evidence type="ECO:0000313" key="2">
    <source>
        <dbReference type="Proteomes" id="UP000183410"/>
    </source>
</evidence>
<evidence type="ECO:0000313" key="1">
    <source>
        <dbReference type="EMBL" id="SFE11494.1"/>
    </source>
</evidence>
<dbReference type="AlphaFoldDB" id="A0A1I1XW13"/>
<dbReference type="Proteomes" id="UP000183410">
    <property type="component" value="Unassembled WGS sequence"/>
</dbReference>
<dbReference type="OrthoDB" id="2627496at2"/>
<gene>
    <name evidence="1" type="ORF">SAMN04487969_101130</name>
</gene>
<sequence length="108" mass="11410">MSKTVDLSGKFSTEKPAIVIDGKRYIVNNGIREVTAFQAAGQAGPSGMLEGLETVLGKEAYEELGVGNFSLDNIQVLTTGVMAAVLGVSYDEALARFQRAIKQSGDVV</sequence>
<reference evidence="2" key="1">
    <citation type="submission" date="2016-10" db="EMBL/GenBank/DDBJ databases">
        <authorList>
            <person name="Varghese N."/>
            <person name="Submissions S."/>
        </authorList>
    </citation>
    <scope>NUCLEOTIDE SEQUENCE [LARGE SCALE GENOMIC DNA]</scope>
    <source>
        <strain evidence="2">CGMCC 1.10223</strain>
    </source>
</reference>
<dbReference type="RefSeq" id="WP_046230479.1">
    <property type="nucleotide sequence ID" value="NZ_FONN01000001.1"/>
</dbReference>
<organism evidence="1 2">
    <name type="scientific">Paenibacillus algorifonticola</name>
    <dbReference type="NCBI Taxonomy" id="684063"/>
    <lineage>
        <taxon>Bacteria</taxon>
        <taxon>Bacillati</taxon>
        <taxon>Bacillota</taxon>
        <taxon>Bacilli</taxon>
        <taxon>Bacillales</taxon>
        <taxon>Paenibacillaceae</taxon>
        <taxon>Paenibacillus</taxon>
    </lineage>
</organism>